<protein>
    <recommendedName>
        <fullName evidence="5">DUF4124 domain-containing protein</fullName>
    </recommendedName>
</protein>
<dbReference type="RefSeq" id="WP_090749435.1">
    <property type="nucleotide sequence ID" value="NZ_CZQA01000009.1"/>
</dbReference>
<evidence type="ECO:0000313" key="3">
    <source>
        <dbReference type="EMBL" id="CUS36911.1"/>
    </source>
</evidence>
<feature type="region of interest" description="Disordered" evidence="1">
    <location>
        <begin position="52"/>
        <end position="115"/>
    </location>
</feature>
<name>A0A0S4LI50_9BACT</name>
<reference evidence="3 4" key="1">
    <citation type="submission" date="2015-10" db="EMBL/GenBank/DDBJ databases">
        <authorList>
            <person name="Gilbert D.G."/>
        </authorList>
    </citation>
    <scope>NUCLEOTIDE SEQUENCE [LARGE SCALE GENOMIC DNA]</scope>
    <source>
        <strain evidence="3">COMA1</strain>
    </source>
</reference>
<organism evidence="3 4">
    <name type="scientific">Candidatus Nitrospira nitrosa</name>
    <dbReference type="NCBI Taxonomy" id="1742972"/>
    <lineage>
        <taxon>Bacteria</taxon>
        <taxon>Pseudomonadati</taxon>
        <taxon>Nitrospirota</taxon>
        <taxon>Nitrospiria</taxon>
        <taxon>Nitrospirales</taxon>
        <taxon>Nitrospiraceae</taxon>
        <taxon>Nitrospira</taxon>
    </lineage>
</organism>
<dbReference type="AlphaFoldDB" id="A0A0S4LI50"/>
<feature type="signal peptide" evidence="2">
    <location>
        <begin position="1"/>
        <end position="22"/>
    </location>
</feature>
<accession>A0A0S4LI50</accession>
<dbReference type="STRING" id="1742972.COMA1_30310"/>
<sequence length="115" mass="12433">MRRTALRLMIILITGFPSLPLAMGEEPPQQPNAKDRLQQVLDAEGGTTVYKDAAGNVHSTTDLPNGDRIVTVQPPQIPGLNLGPPLQLNNRPLQLPPPPPASAQPPPPEYPQRAR</sequence>
<keyword evidence="2" id="KW-0732">Signal</keyword>
<feature type="compositionally biased region" description="Low complexity" evidence="1">
    <location>
        <begin position="78"/>
        <end position="93"/>
    </location>
</feature>
<keyword evidence="4" id="KW-1185">Reference proteome</keyword>
<dbReference type="EMBL" id="CZQA01000009">
    <property type="protein sequence ID" value="CUS36911.1"/>
    <property type="molecule type" value="Genomic_DNA"/>
</dbReference>
<proteinExistence type="predicted"/>
<evidence type="ECO:0000313" key="4">
    <source>
        <dbReference type="Proteomes" id="UP000199032"/>
    </source>
</evidence>
<gene>
    <name evidence="3" type="ORF">COMA1_30310</name>
</gene>
<feature type="compositionally biased region" description="Pro residues" evidence="1">
    <location>
        <begin position="94"/>
        <end position="115"/>
    </location>
</feature>
<evidence type="ECO:0000256" key="1">
    <source>
        <dbReference type="SAM" id="MobiDB-lite"/>
    </source>
</evidence>
<evidence type="ECO:0008006" key="5">
    <source>
        <dbReference type="Google" id="ProtNLM"/>
    </source>
</evidence>
<dbReference type="Proteomes" id="UP000199032">
    <property type="component" value="Unassembled WGS sequence"/>
</dbReference>
<feature type="chain" id="PRO_5006624051" description="DUF4124 domain-containing protein" evidence="2">
    <location>
        <begin position="23"/>
        <end position="115"/>
    </location>
</feature>
<evidence type="ECO:0000256" key="2">
    <source>
        <dbReference type="SAM" id="SignalP"/>
    </source>
</evidence>